<protein>
    <submittedName>
        <fullName evidence="1">Iron-sulfur cluster biosynthesis protein</fullName>
    </submittedName>
</protein>
<dbReference type="AlphaFoldDB" id="A0A099YDK0"/>
<comment type="caution">
    <text evidence="1">The sequence shown here is derived from an EMBL/GenBank/DDBJ whole genome shotgun (WGS) entry which is preliminary data.</text>
</comment>
<dbReference type="SUPFAM" id="SSF89360">
    <property type="entry name" value="HesB-like domain"/>
    <property type="match status" value="1"/>
</dbReference>
<dbReference type="InterPro" id="IPR035903">
    <property type="entry name" value="HesB-like_dom_sf"/>
</dbReference>
<dbReference type="Proteomes" id="UP000030001">
    <property type="component" value="Unassembled WGS sequence"/>
</dbReference>
<proteinExistence type="predicted"/>
<gene>
    <name evidence="1" type="ORF">LX03_01260</name>
</gene>
<reference evidence="1 2" key="1">
    <citation type="submission" date="2014-09" db="EMBL/GenBank/DDBJ databases">
        <title>Lactobacillus mucosae CRL573 Genome Sequencing.</title>
        <authorList>
            <person name="Bleckwedel J."/>
            <person name="Teran L.C."/>
            <person name="Bonacina J."/>
            <person name="Saavedra L."/>
            <person name="Mozzi F.B."/>
            <person name="Raya R.R."/>
        </authorList>
    </citation>
    <scope>NUCLEOTIDE SEQUENCE [LARGE SCALE GENOMIC DNA]</scope>
    <source>
        <strain evidence="1 2">CRL573</strain>
    </source>
</reference>
<organism evidence="1 2">
    <name type="scientific">Limosilactobacillus mucosae</name>
    <name type="common">Lactobacillus mucosae</name>
    <dbReference type="NCBI Taxonomy" id="97478"/>
    <lineage>
        <taxon>Bacteria</taxon>
        <taxon>Bacillati</taxon>
        <taxon>Bacillota</taxon>
        <taxon>Bacilli</taxon>
        <taxon>Lactobacillales</taxon>
        <taxon>Lactobacillaceae</taxon>
        <taxon>Limosilactobacillus</taxon>
    </lineage>
</organism>
<name>A0A099YDK0_LIMMU</name>
<sequence length="119" mass="13323">MTKKKLTKITMTPQASEWFQNEMHLKPGNGIKLFGKGYGETNAHQGFSQGIGRCDHPVDPVVDQVIDGIHYYIQAFDYWFFNGLDVAIDYDAQIDGPLMHFTPNDGSRLDATTGASQRV</sequence>
<dbReference type="EMBL" id="JROC01000021">
    <property type="protein sequence ID" value="KGL67476.1"/>
    <property type="molecule type" value="Genomic_DNA"/>
</dbReference>
<dbReference type="RefSeq" id="WP_034539150.1">
    <property type="nucleotide sequence ID" value="NZ_JBJNQK010000018.1"/>
</dbReference>
<evidence type="ECO:0000313" key="1">
    <source>
        <dbReference type="EMBL" id="KGL67476.1"/>
    </source>
</evidence>
<accession>A0A099YDK0</accession>
<evidence type="ECO:0000313" key="2">
    <source>
        <dbReference type="Proteomes" id="UP000030001"/>
    </source>
</evidence>